<reference evidence="2 3" key="1">
    <citation type="submission" date="2016-08" db="EMBL/GenBank/DDBJ databases">
        <title>Whole genome sequence of Pseudomonas graminis strain UASWS1507, a potential biological control agent for agriculture.</title>
        <authorList>
            <person name="Crovadore J."/>
            <person name="Calmin G."/>
            <person name="Chablais R."/>
            <person name="Cochard B."/>
            <person name="Lefort F."/>
        </authorList>
    </citation>
    <scope>NUCLEOTIDE SEQUENCE [LARGE SCALE GENOMIC DNA]</scope>
    <source>
        <strain evidence="2 3">UASWS1507</strain>
    </source>
</reference>
<evidence type="ECO:0000313" key="2">
    <source>
        <dbReference type="EMBL" id="OCX14164.1"/>
    </source>
</evidence>
<proteinExistence type="predicted"/>
<accession>A0A1C2DHC2</accession>
<feature type="domain" description="Zinc finger CGNR" evidence="1">
    <location>
        <begin position="134"/>
        <end position="181"/>
    </location>
</feature>
<dbReference type="OrthoDB" id="9808437at2"/>
<dbReference type="EMBL" id="MDEN01000068">
    <property type="protein sequence ID" value="OCX14164.1"/>
    <property type="molecule type" value="Genomic_DNA"/>
</dbReference>
<dbReference type="InterPro" id="IPR021005">
    <property type="entry name" value="Znf_CGNR"/>
</dbReference>
<dbReference type="PANTHER" id="PTHR35525:SF3">
    <property type="entry name" value="BLL6575 PROTEIN"/>
    <property type="match status" value="1"/>
</dbReference>
<dbReference type="Proteomes" id="UP000095143">
    <property type="component" value="Unassembled WGS sequence"/>
</dbReference>
<sequence length="193" mass="21160">MQTQNQAAPGDLECVRRFINTWSIPNQTRVETDELPQLCHDAERWRDELSLRPPAASDTLDRLLTLRSDLRKSCEGLDDGSHLLNAWFSRVALSVQVKSVKGVPQIVVMPADDSCSAHLLAAVANALSSGTWSRLKTCGDCRWAFYDNTRNVSKRWCGMTKGGAEGRACGTIAKVSAFRARAAAKKSPVADRG</sequence>
<dbReference type="SUPFAM" id="SSF160904">
    <property type="entry name" value="Jann2411-like"/>
    <property type="match status" value="1"/>
</dbReference>
<protein>
    <recommendedName>
        <fullName evidence="1">Zinc finger CGNR domain-containing protein</fullName>
    </recommendedName>
</protein>
<dbReference type="AlphaFoldDB" id="A0A1C2DHC2"/>
<name>A0A1C2DHC2_9PSED</name>
<gene>
    <name evidence="2" type="ORF">BBI10_21740</name>
</gene>
<evidence type="ECO:0000313" key="3">
    <source>
        <dbReference type="Proteomes" id="UP000095143"/>
    </source>
</evidence>
<dbReference type="InterPro" id="IPR010852">
    <property type="entry name" value="ABATE"/>
</dbReference>
<organism evidence="2 3">
    <name type="scientific">Pseudomonas graminis</name>
    <dbReference type="NCBI Taxonomy" id="158627"/>
    <lineage>
        <taxon>Bacteria</taxon>
        <taxon>Pseudomonadati</taxon>
        <taxon>Pseudomonadota</taxon>
        <taxon>Gammaproteobacteria</taxon>
        <taxon>Pseudomonadales</taxon>
        <taxon>Pseudomonadaceae</taxon>
        <taxon>Pseudomonas</taxon>
    </lineage>
</organism>
<dbReference type="Gene3D" id="1.10.3300.10">
    <property type="entry name" value="Jann2411-like domain"/>
    <property type="match status" value="1"/>
</dbReference>
<dbReference type="PANTHER" id="PTHR35525">
    <property type="entry name" value="BLL6575 PROTEIN"/>
    <property type="match status" value="1"/>
</dbReference>
<dbReference type="InterPro" id="IPR023286">
    <property type="entry name" value="ABATE_dom_sf"/>
</dbReference>
<dbReference type="Pfam" id="PF11706">
    <property type="entry name" value="zf-CGNR"/>
    <property type="match status" value="1"/>
</dbReference>
<comment type="caution">
    <text evidence="2">The sequence shown here is derived from an EMBL/GenBank/DDBJ whole genome shotgun (WGS) entry which is preliminary data.</text>
</comment>
<evidence type="ECO:0000259" key="1">
    <source>
        <dbReference type="Pfam" id="PF11706"/>
    </source>
</evidence>
<dbReference type="RefSeq" id="WP_065991670.1">
    <property type="nucleotide sequence ID" value="NZ_MDEN01000068.1"/>
</dbReference>